<feature type="domain" description="J" evidence="3">
    <location>
        <begin position="22"/>
        <end position="91"/>
    </location>
</feature>
<dbReference type="EMBL" id="JBFXLS010000033">
    <property type="protein sequence ID" value="KAL2826004.1"/>
    <property type="molecule type" value="Genomic_DNA"/>
</dbReference>
<dbReference type="SMART" id="SM00271">
    <property type="entry name" value="DnaJ"/>
    <property type="match status" value="1"/>
</dbReference>
<feature type="compositionally biased region" description="Acidic residues" evidence="2">
    <location>
        <begin position="208"/>
        <end position="218"/>
    </location>
</feature>
<keyword evidence="5" id="KW-1185">Reference proteome</keyword>
<evidence type="ECO:0000256" key="2">
    <source>
        <dbReference type="SAM" id="MobiDB-lite"/>
    </source>
</evidence>
<evidence type="ECO:0000259" key="3">
    <source>
        <dbReference type="PROSITE" id="PS50076"/>
    </source>
</evidence>
<reference evidence="4 5" key="1">
    <citation type="submission" date="2024-07" db="EMBL/GenBank/DDBJ databases">
        <title>Section-level genome sequencing and comparative genomics of Aspergillus sections Usti and Cavernicolus.</title>
        <authorList>
            <consortium name="Lawrence Berkeley National Laboratory"/>
            <person name="Nybo J.L."/>
            <person name="Vesth T.C."/>
            <person name="Theobald S."/>
            <person name="Frisvad J.C."/>
            <person name="Larsen T.O."/>
            <person name="Kjaerboelling I."/>
            <person name="Rothschild-Mancinelli K."/>
            <person name="Lyhne E.K."/>
            <person name="Kogle M.E."/>
            <person name="Barry K."/>
            <person name="Clum A."/>
            <person name="Na H."/>
            <person name="Ledsgaard L."/>
            <person name="Lin J."/>
            <person name="Lipzen A."/>
            <person name="Kuo A."/>
            <person name="Riley R."/>
            <person name="Mondo S."/>
            <person name="LaButti K."/>
            <person name="Haridas S."/>
            <person name="Pangalinan J."/>
            <person name="Salamov A.A."/>
            <person name="Simmons B.A."/>
            <person name="Magnuson J.K."/>
            <person name="Chen J."/>
            <person name="Drula E."/>
            <person name="Henrissat B."/>
            <person name="Wiebenga A."/>
            <person name="Lubbers R.J."/>
            <person name="Gomes A.C."/>
            <person name="Makela M.R."/>
            <person name="Stajich J."/>
            <person name="Grigoriev I.V."/>
            <person name="Mortensen U.H."/>
            <person name="De vries R.P."/>
            <person name="Baker S.E."/>
            <person name="Andersen M.R."/>
        </authorList>
    </citation>
    <scope>NUCLEOTIDE SEQUENCE [LARGE SCALE GENOMIC DNA]</scope>
    <source>
        <strain evidence="4 5">CBS 600.67</strain>
    </source>
</reference>
<dbReference type="InterPro" id="IPR024586">
    <property type="entry name" value="DnaJ-like_C11_C"/>
</dbReference>
<dbReference type="InterPro" id="IPR036869">
    <property type="entry name" value="J_dom_sf"/>
</dbReference>
<dbReference type="Proteomes" id="UP001610335">
    <property type="component" value="Unassembled WGS sequence"/>
</dbReference>
<dbReference type="InterPro" id="IPR001623">
    <property type="entry name" value="DnaJ_domain"/>
</dbReference>
<gene>
    <name evidence="4" type="ORF">BDW59DRAFT_172102</name>
</gene>
<dbReference type="PROSITE" id="PS50076">
    <property type="entry name" value="DNAJ_2"/>
    <property type="match status" value="1"/>
</dbReference>
<feature type="region of interest" description="Disordered" evidence="2">
    <location>
        <begin position="208"/>
        <end position="233"/>
    </location>
</feature>
<accession>A0ABR4IFG3</accession>
<dbReference type="Gene3D" id="1.10.287.110">
    <property type="entry name" value="DnaJ domain"/>
    <property type="match status" value="1"/>
</dbReference>
<dbReference type="Pfam" id="PF00226">
    <property type="entry name" value="DnaJ"/>
    <property type="match status" value="1"/>
</dbReference>
<evidence type="ECO:0000313" key="4">
    <source>
        <dbReference type="EMBL" id="KAL2826004.1"/>
    </source>
</evidence>
<dbReference type="PRINTS" id="PR00625">
    <property type="entry name" value="JDOMAIN"/>
</dbReference>
<dbReference type="PANTHER" id="PTHR44157:SF1">
    <property type="entry name" value="DNAJ HOMOLOG SUBFAMILY C MEMBER 11"/>
    <property type="match status" value="1"/>
</dbReference>
<comment type="caution">
    <text evidence="4">The sequence shown here is derived from an EMBL/GenBank/DDBJ whole genome shotgun (WGS) entry which is preliminary data.</text>
</comment>
<organism evidence="4 5">
    <name type="scientific">Aspergillus cavernicola</name>
    <dbReference type="NCBI Taxonomy" id="176166"/>
    <lineage>
        <taxon>Eukaryota</taxon>
        <taxon>Fungi</taxon>
        <taxon>Dikarya</taxon>
        <taxon>Ascomycota</taxon>
        <taxon>Pezizomycotina</taxon>
        <taxon>Eurotiomycetes</taxon>
        <taxon>Eurotiomycetidae</taxon>
        <taxon>Eurotiales</taxon>
        <taxon>Aspergillaceae</taxon>
        <taxon>Aspergillus</taxon>
        <taxon>Aspergillus subgen. Nidulantes</taxon>
    </lineage>
</organism>
<evidence type="ECO:0000313" key="5">
    <source>
        <dbReference type="Proteomes" id="UP001610335"/>
    </source>
</evidence>
<keyword evidence="1" id="KW-0143">Chaperone</keyword>
<dbReference type="CDD" id="cd06257">
    <property type="entry name" value="DnaJ"/>
    <property type="match status" value="1"/>
</dbReference>
<protein>
    <recommendedName>
        <fullName evidence="3">J domain-containing protein</fullName>
    </recommendedName>
</protein>
<dbReference type="InterPro" id="IPR052243">
    <property type="entry name" value="Mito_inner_membrane_organizer"/>
</dbReference>
<name>A0ABR4IFG3_9EURO</name>
<dbReference type="SUPFAM" id="SSF46565">
    <property type="entry name" value="Chaperone J-domain"/>
    <property type="match status" value="1"/>
</dbReference>
<proteinExistence type="predicted"/>
<evidence type="ECO:0000256" key="1">
    <source>
        <dbReference type="ARBA" id="ARBA00023186"/>
    </source>
</evidence>
<sequence>MPGSPDDAEAYSLLMTYPSETDYYALLGLPRDPPPTDAAIRSAYRTLTLSFHPDKQPEELREAAKHQFGDIYEAYETLIDPKKRVVYDLLGVEGVRREWGTGGVMGRGGDAEKMERQQQVGVRAMREEEFRRWFLGRMKRRERGVVNSLVKSKGSMTLGINASNTISIDEELGEVYIQVPSPQLSDFAVRYSFAVPFPTLGTVLGEVEKEDEDEDEGDNQGTAESSLEESESPELSIHAGVSGHFKRFFNQVELEFEDGETEIRKIPLPLVLSTQDINLGASISRVNRDKGILRRWPFSFLQNSVASVNATLLPTPSLHTSLAKSFVLVRDTRPFTVVFETIFNHSISKALPSVNLQVTKGIGKKKLAFCNWSSGFIAWPSVLQTVLLPFFAVGVDDFLLESGTSQIQVGIASQPVKVVPSLAEEDEEEAQPEGYEEQEEYANVRAKEREESRVAEAWQVGLSSSPLANGMILKYSRNIFSGKPAEIALSQWSSEKHYSVPPEQEPRSVRLEVTSTVSPDLSATWSVHGSRQVSELTRVGLGVGLQNKGLVMTLSWSRLGQRINLPIAVCPVDSVNQDSAAVAVLLPWLAYCAVEFGFIRPRERRNRRKVIARRQKQLRKLIPQKKAESIQAIELMAEQVRRRQEKEEGRGGLVITKAEYGHHPSSMGKDENGIREPEVVDVTIPVAALVDHGQLIISKKTAKFHILGFHDPAPLKPKVLKIWYQYHGKEHYAEANDAEGVTCPMRLHLLAD</sequence>
<dbReference type="Pfam" id="PF11875">
    <property type="entry name" value="DnaJ-like_C11_C"/>
    <property type="match status" value="1"/>
</dbReference>
<dbReference type="PANTHER" id="PTHR44157">
    <property type="entry name" value="DNAJ HOMOLOG SUBFAMILY C MEMBER 11"/>
    <property type="match status" value="1"/>
</dbReference>